<sequence>MLNCHFCKKEIDNCSCINFGRIFAGLYIILLGIVTLLDSLNLISVNYELIIKNFWSLLIVLIGLSLLSGKNWVSIILGSIFTIFIFAITALLIFSQLF</sequence>
<keyword evidence="1" id="KW-0472">Membrane</keyword>
<comment type="caution">
    <text evidence="2">The sequence shown here is derived from an EMBL/GenBank/DDBJ whole genome shotgun (WGS) entry which is preliminary data.</text>
</comment>
<dbReference type="AlphaFoldDB" id="A0A0G0D657"/>
<evidence type="ECO:0000256" key="1">
    <source>
        <dbReference type="SAM" id="Phobius"/>
    </source>
</evidence>
<accession>A0A0G0D657</accession>
<dbReference type="EMBL" id="LBRB01000009">
    <property type="protein sequence ID" value="KKP88743.1"/>
    <property type="molecule type" value="Genomic_DNA"/>
</dbReference>
<protein>
    <recommendedName>
        <fullName evidence="4">DUF5668 domain-containing protein</fullName>
    </recommendedName>
</protein>
<name>A0A0G0D657_9BACT</name>
<evidence type="ECO:0000313" key="2">
    <source>
        <dbReference type="EMBL" id="KKP88743.1"/>
    </source>
</evidence>
<organism evidence="2 3">
    <name type="scientific">Berkelbacteria bacterium GW2011_GWA2_35_9</name>
    <dbReference type="NCBI Taxonomy" id="1618333"/>
    <lineage>
        <taxon>Bacteria</taxon>
        <taxon>Candidatus Berkelbacteria</taxon>
    </lineage>
</organism>
<feature type="transmembrane region" description="Helical" evidence="1">
    <location>
        <begin position="49"/>
        <end position="67"/>
    </location>
</feature>
<proteinExistence type="predicted"/>
<keyword evidence="1" id="KW-0812">Transmembrane</keyword>
<dbReference type="Proteomes" id="UP000034316">
    <property type="component" value="Unassembled WGS sequence"/>
</dbReference>
<reference evidence="2 3" key="1">
    <citation type="journal article" date="2015" name="Nature">
        <title>rRNA introns, odd ribosomes, and small enigmatic genomes across a large radiation of phyla.</title>
        <authorList>
            <person name="Brown C.T."/>
            <person name="Hug L.A."/>
            <person name="Thomas B.C."/>
            <person name="Sharon I."/>
            <person name="Castelle C.J."/>
            <person name="Singh A."/>
            <person name="Wilkins M.J."/>
            <person name="Williams K.H."/>
            <person name="Banfield J.F."/>
        </authorList>
    </citation>
    <scope>NUCLEOTIDE SEQUENCE [LARGE SCALE GENOMIC DNA]</scope>
</reference>
<gene>
    <name evidence="2" type="ORF">UR93_C0009G0031</name>
</gene>
<evidence type="ECO:0000313" key="3">
    <source>
        <dbReference type="Proteomes" id="UP000034316"/>
    </source>
</evidence>
<feature type="transmembrane region" description="Helical" evidence="1">
    <location>
        <begin position="73"/>
        <end position="94"/>
    </location>
</feature>
<feature type="transmembrane region" description="Helical" evidence="1">
    <location>
        <begin position="19"/>
        <end position="37"/>
    </location>
</feature>
<keyword evidence="1" id="KW-1133">Transmembrane helix</keyword>
<dbReference type="STRING" id="1618333.UR93_C0009G0031"/>
<evidence type="ECO:0008006" key="4">
    <source>
        <dbReference type="Google" id="ProtNLM"/>
    </source>
</evidence>